<name>A0A193LFP2_9GAMM</name>
<dbReference type="EMBL" id="CP016268">
    <property type="protein sequence ID" value="ANO51199.1"/>
    <property type="molecule type" value="Genomic_DNA"/>
</dbReference>
<dbReference type="PANTHER" id="PTHR42796">
    <property type="entry name" value="FUMARYLACETOACETATE HYDROLASE DOMAIN-CONTAINING PROTEIN 2A-RELATED"/>
    <property type="match status" value="1"/>
</dbReference>
<keyword evidence="2" id="KW-0479">Metal-binding</keyword>
<feature type="chain" id="PRO_5008260175" description="Fumarylacetoacetate hydrolase" evidence="3">
    <location>
        <begin position="21"/>
        <end position="276"/>
    </location>
</feature>
<dbReference type="PANTHER" id="PTHR42796:SF4">
    <property type="entry name" value="FUMARYLACETOACETATE HYDROLASE DOMAIN-CONTAINING PROTEIN 2A"/>
    <property type="match status" value="1"/>
</dbReference>
<dbReference type="RefSeq" id="WP_068615315.1">
    <property type="nucleotide sequence ID" value="NZ_CP016268.1"/>
</dbReference>
<dbReference type="Pfam" id="PF10370">
    <property type="entry name" value="Rv2993c-like_N"/>
    <property type="match status" value="1"/>
</dbReference>
<feature type="signal peptide" evidence="3">
    <location>
        <begin position="1"/>
        <end position="20"/>
    </location>
</feature>
<proteinExistence type="inferred from homology"/>
<evidence type="ECO:0000256" key="1">
    <source>
        <dbReference type="ARBA" id="ARBA00010211"/>
    </source>
</evidence>
<keyword evidence="3" id="KW-0732">Signal</keyword>
<dbReference type="Gene3D" id="3.90.850.10">
    <property type="entry name" value="Fumarylacetoacetase-like, C-terminal domain"/>
    <property type="match status" value="1"/>
</dbReference>
<dbReference type="STRING" id="1548547.BA177_08265"/>
<evidence type="ECO:0000256" key="2">
    <source>
        <dbReference type="ARBA" id="ARBA00022723"/>
    </source>
</evidence>
<protein>
    <recommendedName>
        <fullName evidence="8">Fumarylacetoacetate hydrolase</fullName>
    </recommendedName>
</protein>
<dbReference type="KEGG" id="woc:BA177_08265"/>
<dbReference type="InterPro" id="IPR051121">
    <property type="entry name" value="FAH"/>
</dbReference>
<dbReference type="InterPro" id="IPR036663">
    <property type="entry name" value="Fumarylacetoacetase_C_sf"/>
</dbReference>
<evidence type="ECO:0000259" key="4">
    <source>
        <dbReference type="Pfam" id="PF01557"/>
    </source>
</evidence>
<evidence type="ECO:0000259" key="5">
    <source>
        <dbReference type="Pfam" id="PF10370"/>
    </source>
</evidence>
<evidence type="ECO:0008006" key="8">
    <source>
        <dbReference type="Google" id="ProtNLM"/>
    </source>
</evidence>
<dbReference type="Pfam" id="PF01557">
    <property type="entry name" value="FAA_hydrolase"/>
    <property type="match status" value="1"/>
</dbReference>
<feature type="domain" description="Fumarylacetoacetase-like C-terminal" evidence="4">
    <location>
        <begin position="79"/>
        <end position="271"/>
    </location>
</feature>
<organism evidence="6 7">
    <name type="scientific">Woeseia oceani</name>
    <dbReference type="NCBI Taxonomy" id="1548547"/>
    <lineage>
        <taxon>Bacteria</taxon>
        <taxon>Pseudomonadati</taxon>
        <taxon>Pseudomonadota</taxon>
        <taxon>Gammaproteobacteria</taxon>
        <taxon>Woeseiales</taxon>
        <taxon>Woeseiaceae</taxon>
        <taxon>Woeseia</taxon>
    </lineage>
</organism>
<dbReference type="Proteomes" id="UP000092695">
    <property type="component" value="Chromosome"/>
</dbReference>
<accession>A0A193LFP2</accession>
<gene>
    <name evidence="6" type="ORF">BA177_08265</name>
</gene>
<evidence type="ECO:0000313" key="6">
    <source>
        <dbReference type="EMBL" id="ANO51199.1"/>
    </source>
</evidence>
<dbReference type="InterPro" id="IPR018833">
    <property type="entry name" value="Rv2993c-like_N"/>
</dbReference>
<feature type="domain" description="Rv2993c-like N-terminal" evidence="5">
    <location>
        <begin position="27"/>
        <end position="74"/>
    </location>
</feature>
<dbReference type="GO" id="GO:0044281">
    <property type="term" value="P:small molecule metabolic process"/>
    <property type="evidence" value="ECO:0007669"/>
    <property type="project" value="UniProtKB-ARBA"/>
</dbReference>
<dbReference type="InterPro" id="IPR011234">
    <property type="entry name" value="Fumarylacetoacetase-like_C"/>
</dbReference>
<comment type="similarity">
    <text evidence="1">Belongs to the FAH family.</text>
</comment>
<keyword evidence="7" id="KW-1185">Reference proteome</keyword>
<dbReference type="OrthoDB" id="9805307at2"/>
<evidence type="ECO:0000313" key="7">
    <source>
        <dbReference type="Proteomes" id="UP000092695"/>
    </source>
</evidence>
<sequence length="276" mass="30127">MRTLQLALLIVSGLSVNAWAATATEYYVRYQHGDSISYGRLDGERIQQLDAAPYLNGKPTGRSVLHSEVRLLAPAEPSKVFAVGYNYLSHRGHRQLPAHPPIFLKLPTTITDPETVVRPPAGATDLHYEAELVIVMGKQASKVSASEAADYIFGVTAGNDISERQWQANDLQWFRGKASDDFGPLGPVIATGINYNDVLVQSRLNGKVMQSQRTRDFIHDAHAIVSHISQYATLYPGDLIFTGTPGDTSAMRAGDVIEIEVEGVGILRNTIGEAQE</sequence>
<evidence type="ECO:0000256" key="3">
    <source>
        <dbReference type="SAM" id="SignalP"/>
    </source>
</evidence>
<dbReference type="SUPFAM" id="SSF56529">
    <property type="entry name" value="FAH"/>
    <property type="match status" value="1"/>
</dbReference>
<dbReference type="GO" id="GO:0046872">
    <property type="term" value="F:metal ion binding"/>
    <property type="evidence" value="ECO:0007669"/>
    <property type="project" value="UniProtKB-KW"/>
</dbReference>
<dbReference type="GO" id="GO:0003824">
    <property type="term" value="F:catalytic activity"/>
    <property type="evidence" value="ECO:0007669"/>
    <property type="project" value="InterPro"/>
</dbReference>
<dbReference type="AlphaFoldDB" id="A0A193LFP2"/>
<reference evidence="6 7" key="1">
    <citation type="submission" date="2016-06" db="EMBL/GenBank/DDBJ databases">
        <title>Complete genome sequence of a deep-branching marine Gamma Proteobacterium Woeseia oceani type strain XK5.</title>
        <authorList>
            <person name="Mu D."/>
            <person name="Du Z."/>
        </authorList>
    </citation>
    <scope>NUCLEOTIDE SEQUENCE [LARGE SCALE GENOMIC DNA]</scope>
    <source>
        <strain evidence="6 7">XK5</strain>
    </source>
</reference>